<dbReference type="GO" id="GO:0003677">
    <property type="term" value="F:DNA binding"/>
    <property type="evidence" value="ECO:0007669"/>
    <property type="project" value="UniProtKB-KW"/>
</dbReference>
<evidence type="ECO:0000256" key="5">
    <source>
        <dbReference type="ARBA" id="ARBA00023159"/>
    </source>
</evidence>
<keyword evidence="5" id="KW-0010">Activator</keyword>
<dbReference type="SUPFAM" id="SSF55781">
    <property type="entry name" value="GAF domain-like"/>
    <property type="match status" value="1"/>
</dbReference>
<dbReference type="PROSITE" id="PS50045">
    <property type="entry name" value="SIGMA54_INTERACT_4"/>
    <property type="match status" value="1"/>
</dbReference>
<keyword evidence="3" id="KW-0805">Transcription regulation</keyword>
<dbReference type="Pfam" id="PF00158">
    <property type="entry name" value="Sigma54_activat"/>
    <property type="match status" value="1"/>
</dbReference>
<dbReference type="GO" id="GO:0006355">
    <property type="term" value="P:regulation of DNA-templated transcription"/>
    <property type="evidence" value="ECO:0007669"/>
    <property type="project" value="InterPro"/>
</dbReference>
<dbReference type="CDD" id="cd00009">
    <property type="entry name" value="AAA"/>
    <property type="match status" value="1"/>
</dbReference>
<dbReference type="PANTHER" id="PTHR32071">
    <property type="entry name" value="TRANSCRIPTIONAL REGULATORY PROTEIN"/>
    <property type="match status" value="1"/>
</dbReference>
<dbReference type="PROSITE" id="PS00675">
    <property type="entry name" value="SIGMA54_INTERACT_1"/>
    <property type="match status" value="1"/>
</dbReference>
<name>A0A445MX77_9BACT</name>
<dbReference type="InterPro" id="IPR029016">
    <property type="entry name" value="GAF-like_dom_sf"/>
</dbReference>
<dbReference type="SUPFAM" id="SSF52540">
    <property type="entry name" value="P-loop containing nucleoside triphosphate hydrolases"/>
    <property type="match status" value="1"/>
</dbReference>
<dbReference type="InterPro" id="IPR058031">
    <property type="entry name" value="AAA_lid_NorR"/>
</dbReference>
<evidence type="ECO:0000256" key="6">
    <source>
        <dbReference type="ARBA" id="ARBA00023163"/>
    </source>
</evidence>
<dbReference type="FunFam" id="3.40.50.300:FF:000006">
    <property type="entry name" value="DNA-binding transcriptional regulator NtrC"/>
    <property type="match status" value="1"/>
</dbReference>
<protein>
    <submittedName>
        <fullName evidence="8">Sigma-54 interaction domain protein</fullName>
    </submittedName>
</protein>
<evidence type="ECO:0000256" key="2">
    <source>
        <dbReference type="ARBA" id="ARBA00022840"/>
    </source>
</evidence>
<feature type="domain" description="Sigma-54 factor interaction" evidence="7">
    <location>
        <begin position="196"/>
        <end position="426"/>
    </location>
</feature>
<dbReference type="GO" id="GO:0005524">
    <property type="term" value="F:ATP binding"/>
    <property type="evidence" value="ECO:0007669"/>
    <property type="project" value="UniProtKB-KW"/>
</dbReference>
<dbReference type="Pfam" id="PF25601">
    <property type="entry name" value="AAA_lid_14"/>
    <property type="match status" value="1"/>
</dbReference>
<evidence type="ECO:0000259" key="7">
    <source>
        <dbReference type="PROSITE" id="PS50045"/>
    </source>
</evidence>
<reference evidence="8" key="1">
    <citation type="submission" date="2018-01" db="EMBL/GenBank/DDBJ databases">
        <authorList>
            <person name="Regsiter A."/>
            <person name="William W."/>
        </authorList>
    </citation>
    <scope>NUCLEOTIDE SEQUENCE</scope>
    <source>
        <strain evidence="8">TRIP AH-1</strain>
    </source>
</reference>
<evidence type="ECO:0000256" key="4">
    <source>
        <dbReference type="ARBA" id="ARBA00023125"/>
    </source>
</evidence>
<dbReference type="SMART" id="SM00382">
    <property type="entry name" value="AAA"/>
    <property type="match status" value="1"/>
</dbReference>
<evidence type="ECO:0000256" key="3">
    <source>
        <dbReference type="ARBA" id="ARBA00023015"/>
    </source>
</evidence>
<dbReference type="Gene3D" id="1.10.8.60">
    <property type="match status" value="1"/>
</dbReference>
<dbReference type="Gene3D" id="3.40.50.300">
    <property type="entry name" value="P-loop containing nucleotide triphosphate hydrolases"/>
    <property type="match status" value="1"/>
</dbReference>
<dbReference type="Gene3D" id="3.30.450.40">
    <property type="match status" value="1"/>
</dbReference>
<dbReference type="InterPro" id="IPR002078">
    <property type="entry name" value="Sigma_54_int"/>
</dbReference>
<keyword evidence="2" id="KW-0067">ATP-binding</keyword>
<dbReference type="InterPro" id="IPR027417">
    <property type="entry name" value="P-loop_NTPase"/>
</dbReference>
<dbReference type="EMBL" id="OJIN01000119">
    <property type="protein sequence ID" value="SPD74134.1"/>
    <property type="molecule type" value="Genomic_DNA"/>
</dbReference>
<keyword evidence="4" id="KW-0238">DNA-binding</keyword>
<gene>
    <name evidence="8" type="ORF">PITCH_A2050022</name>
</gene>
<dbReference type="PROSITE" id="PS00688">
    <property type="entry name" value="SIGMA54_INTERACT_3"/>
    <property type="match status" value="1"/>
</dbReference>
<organism evidence="8">
    <name type="scientific">uncultured Desulfobacterium sp</name>
    <dbReference type="NCBI Taxonomy" id="201089"/>
    <lineage>
        <taxon>Bacteria</taxon>
        <taxon>Pseudomonadati</taxon>
        <taxon>Thermodesulfobacteriota</taxon>
        <taxon>Desulfobacteria</taxon>
        <taxon>Desulfobacterales</taxon>
        <taxon>Desulfobacteriaceae</taxon>
        <taxon>Desulfobacterium</taxon>
        <taxon>environmental samples</taxon>
    </lineage>
</organism>
<keyword evidence="1" id="KW-0547">Nucleotide-binding</keyword>
<proteinExistence type="predicted"/>
<dbReference type="Gene3D" id="1.10.10.60">
    <property type="entry name" value="Homeodomain-like"/>
    <property type="match status" value="1"/>
</dbReference>
<dbReference type="InterPro" id="IPR025944">
    <property type="entry name" value="Sigma_54_int_dom_CS"/>
</dbReference>
<evidence type="ECO:0000313" key="8">
    <source>
        <dbReference type="EMBL" id="SPD74134.1"/>
    </source>
</evidence>
<dbReference type="PANTHER" id="PTHR32071:SF117">
    <property type="entry name" value="PTS-DEPENDENT DIHYDROXYACETONE KINASE OPERON REGULATORY PROTEIN-RELATED"/>
    <property type="match status" value="1"/>
</dbReference>
<keyword evidence="6" id="KW-0804">Transcription</keyword>
<dbReference type="InterPro" id="IPR003593">
    <property type="entry name" value="AAA+_ATPase"/>
</dbReference>
<evidence type="ECO:0000256" key="1">
    <source>
        <dbReference type="ARBA" id="ARBA00022741"/>
    </source>
</evidence>
<dbReference type="InterPro" id="IPR025662">
    <property type="entry name" value="Sigma_54_int_dom_ATP-bd_1"/>
</dbReference>
<dbReference type="AlphaFoldDB" id="A0A445MX77"/>
<accession>A0A445MX77</accession>
<sequence>MRVDENEFFRQATLRLCGTLDIERALDHCRQYLERFFPIHRMELSLFEPGLSAIKFIAQSTRFQDDKIDHIELSDEAKAQIKRDLIEHRSVIIVNDPESNEVTRLFNNWANLSNSSWLAMFLEIDLQKLGVLSITAEGKSRFTKSHSRLLSLLHDPFAMALSNALGYQDVVRVKDTQAEHIQFLNQELLRNSGDIIIGSDLGLKDVMEKVSYVAPLDSPVLLLGDTGVGKEVIAHAIHKLSARKNGPFIKIDCGAIPENLVDSELFGYEKGAFTGAQTRKIGLFERANGGTAFIDEIGEMPLLSQTRLLRVIQNREIRRVGGTETISVAIRIIAATHQDIKTLIEEKKFREDLFFRINVFPIVIPPLNDRKEDLIALTNHFVCVKCKELKIQKTPQITQQAIERLKSYHWPGNVRELENVVERALIKYRGQNSSGPLNFDKDQLKFERKEDRGVTYDSEKHVRLDDLISIHISKVLDDTKGKIEGPGGAAELLGLHPSTLRGKMGKLGIPYKQRITNNTTQKSC</sequence>